<comment type="caution">
    <text evidence="1">The sequence shown here is derived from an EMBL/GenBank/DDBJ whole genome shotgun (WGS) entry which is preliminary data.</text>
</comment>
<dbReference type="Gene3D" id="2.60.120.620">
    <property type="entry name" value="q2cbj1_9rhob like domain"/>
    <property type="match status" value="1"/>
</dbReference>
<dbReference type="PANTHER" id="PTHR40470">
    <property type="entry name" value="PHYTANOYL-COA DIOXYGENASE FAMILY PROTEIN (AFU_ORTHOLOGUE AFUA_2G15850)"/>
    <property type="match status" value="1"/>
</dbReference>
<dbReference type="EMBL" id="JAVRRL010000090">
    <property type="protein sequence ID" value="KAK5108304.1"/>
    <property type="molecule type" value="Genomic_DNA"/>
</dbReference>
<reference evidence="1" key="1">
    <citation type="submission" date="2023-08" db="EMBL/GenBank/DDBJ databases">
        <title>Black Yeasts Isolated from many extreme environments.</title>
        <authorList>
            <person name="Coleine C."/>
            <person name="Stajich J.E."/>
            <person name="Selbmann L."/>
        </authorList>
    </citation>
    <scope>NUCLEOTIDE SEQUENCE</scope>
    <source>
        <strain evidence="1">CCFEE 5401</strain>
    </source>
</reference>
<dbReference type="AlphaFoldDB" id="A0AAN7TI08"/>
<dbReference type="PANTHER" id="PTHR40470:SF1">
    <property type="entry name" value="PHYTANOYL-COA DIOXYGENASE FAMILY PROTEIN (AFU_ORTHOLOGUE AFUA_2G15850)"/>
    <property type="match status" value="1"/>
</dbReference>
<dbReference type="SUPFAM" id="SSF51197">
    <property type="entry name" value="Clavaminate synthase-like"/>
    <property type="match status" value="1"/>
</dbReference>
<dbReference type="Proteomes" id="UP001310890">
    <property type="component" value="Unassembled WGS sequence"/>
</dbReference>
<evidence type="ECO:0000313" key="2">
    <source>
        <dbReference type="Proteomes" id="UP001310890"/>
    </source>
</evidence>
<proteinExistence type="predicted"/>
<dbReference type="Pfam" id="PF05721">
    <property type="entry name" value="PhyH"/>
    <property type="match status" value="1"/>
</dbReference>
<evidence type="ECO:0008006" key="3">
    <source>
        <dbReference type="Google" id="ProtNLM"/>
    </source>
</evidence>
<sequence>MISTYTVPLPSGQDLRAALAQDGYVRIPKAFSHEDVTRFKTAAERAATRARAGEWQYVRTVPKQFPPWSADDATKEGVWGVQHLLHPAMPTEDRQVFMESYFHDTMITAVTRLLQCTRDDLVMELYNMLVRPPKDFALRWHRDDMGPDVSPEQELERLQEPMAHAQFNLALFPDSSLIVIPGSHRRARTEVERVADPYEDDMPDQIHVRMEPGDIVFYQNNILHRGVYDSKGSERLTLHGTMGVKGSDPARARNILQHGIGDWAAGCHFDGLEVERATLARDMQARLIEMGGGKDVGYSQAD</sequence>
<evidence type="ECO:0000313" key="1">
    <source>
        <dbReference type="EMBL" id="KAK5108304.1"/>
    </source>
</evidence>
<accession>A0AAN7TI08</accession>
<dbReference type="InterPro" id="IPR008775">
    <property type="entry name" value="Phytyl_CoA_dOase-like"/>
</dbReference>
<gene>
    <name evidence="1" type="ORF">LTR62_008619</name>
</gene>
<organism evidence="1 2">
    <name type="scientific">Meristemomyces frigidus</name>
    <dbReference type="NCBI Taxonomy" id="1508187"/>
    <lineage>
        <taxon>Eukaryota</taxon>
        <taxon>Fungi</taxon>
        <taxon>Dikarya</taxon>
        <taxon>Ascomycota</taxon>
        <taxon>Pezizomycotina</taxon>
        <taxon>Dothideomycetes</taxon>
        <taxon>Dothideomycetidae</taxon>
        <taxon>Mycosphaerellales</taxon>
        <taxon>Teratosphaeriaceae</taxon>
        <taxon>Meristemomyces</taxon>
    </lineage>
</organism>
<protein>
    <recommendedName>
        <fullName evidence="3">Phytanoyl-CoA dioxygenase</fullName>
    </recommendedName>
</protein>
<name>A0AAN7TI08_9PEZI</name>